<dbReference type="SUPFAM" id="SSF52343">
    <property type="entry name" value="Ferredoxin reductase-like, C-terminal NADP-linked domain"/>
    <property type="match status" value="1"/>
</dbReference>
<dbReference type="InterPro" id="IPR001433">
    <property type="entry name" value="OxRdtase_FAD/NAD-bd"/>
</dbReference>
<protein>
    <submittedName>
        <fullName evidence="3">Ferredoxin--NADP reductase</fullName>
    </submittedName>
</protein>
<evidence type="ECO:0000313" key="2">
    <source>
        <dbReference type="EMBL" id="MBJ7595897.1"/>
    </source>
</evidence>
<accession>A0A934NB31</accession>
<dbReference type="InterPro" id="IPR039261">
    <property type="entry name" value="FNR_nucleotide-bd"/>
</dbReference>
<feature type="domain" description="FAD-binding FR-type" evidence="1">
    <location>
        <begin position="5"/>
        <end position="105"/>
    </location>
</feature>
<evidence type="ECO:0000313" key="4">
    <source>
        <dbReference type="Proteomes" id="UP000248724"/>
    </source>
</evidence>
<dbReference type="Pfam" id="PF00970">
    <property type="entry name" value="FAD_binding_6"/>
    <property type="match status" value="1"/>
</dbReference>
<comment type="caution">
    <text evidence="3">The sequence shown here is derived from an EMBL/GenBank/DDBJ whole genome shotgun (WGS) entry which is preliminary data.</text>
</comment>
<dbReference type="PRINTS" id="PR00410">
    <property type="entry name" value="PHEHYDRXLASE"/>
</dbReference>
<reference evidence="3" key="2">
    <citation type="submission" date="2018-05" db="EMBL/GenBank/DDBJ databases">
        <authorList>
            <person name="Ferrari B."/>
        </authorList>
    </citation>
    <scope>NUCLEOTIDE SEQUENCE</scope>
    <source>
        <strain evidence="3">RRmetagenome_bin12</strain>
    </source>
</reference>
<dbReference type="Pfam" id="PF00175">
    <property type="entry name" value="NAD_binding_1"/>
    <property type="match status" value="1"/>
</dbReference>
<accession>A0A2W5ZBA0</accession>
<dbReference type="PANTHER" id="PTHR47878:SF2">
    <property type="entry name" value="OXIDOREDUCTASE FAD_NAD(P)-BINDING DOMAIN PROTEIN"/>
    <property type="match status" value="1"/>
</dbReference>
<dbReference type="InterPro" id="IPR017938">
    <property type="entry name" value="Riboflavin_synthase-like_b-brl"/>
</dbReference>
<dbReference type="EMBL" id="QHBU01000173">
    <property type="protein sequence ID" value="PZR80105.1"/>
    <property type="molecule type" value="Genomic_DNA"/>
</dbReference>
<dbReference type="InterPro" id="IPR017927">
    <property type="entry name" value="FAD-bd_FR_type"/>
</dbReference>
<reference evidence="3 4" key="1">
    <citation type="journal article" date="2017" name="Nature">
        <title>Atmospheric trace gases support primary production in Antarctic desert surface soil.</title>
        <authorList>
            <person name="Ji M."/>
            <person name="Greening C."/>
            <person name="Vanwonterghem I."/>
            <person name="Carere C.R."/>
            <person name="Bay S.K."/>
            <person name="Steen J.A."/>
            <person name="Montgomery K."/>
            <person name="Lines T."/>
            <person name="Beardall J."/>
            <person name="van Dorst J."/>
            <person name="Snape I."/>
            <person name="Stott M.B."/>
            <person name="Hugenholtz P."/>
            <person name="Ferrari B.C."/>
        </authorList>
    </citation>
    <scope>NUCLEOTIDE SEQUENCE [LARGE SCALE GENOMIC DNA]</scope>
    <source>
        <strain evidence="3">RRmetagenome_bin12</strain>
    </source>
</reference>
<evidence type="ECO:0000259" key="1">
    <source>
        <dbReference type="PROSITE" id="PS51384"/>
    </source>
</evidence>
<sequence length="251" mass="28208">MIDTEKYAAATVMSRRDLATDLWVVRIRPDCELPFRPGQYVTLGLELDGRIVERPYSIASDPAEEEVELFIERVPDGELSAPLHDVPIGQTTLVRKRCKGLFLKDAPVLDQPHLFVATVTGIAPFVSILRSLRRRQLSGEWNADQPVLALQGASRSDELGYENELRELAASCDWFTYVPTISRPWDEPEWPGETGRVEDVMRKHADAAGLTPGHGAVYLCGHPGMITNGHGIMRRQGFDDKAIREEQYWPD</sequence>
<dbReference type="Gene3D" id="2.40.30.10">
    <property type="entry name" value="Translation factors"/>
    <property type="match status" value="1"/>
</dbReference>
<dbReference type="RefSeq" id="WP_337313435.1">
    <property type="nucleotide sequence ID" value="NZ_JAEKNS010000139.1"/>
</dbReference>
<dbReference type="Gene3D" id="3.40.50.80">
    <property type="entry name" value="Nucleotide-binding domain of ferredoxin-NADP reductase (FNR) module"/>
    <property type="match status" value="1"/>
</dbReference>
<proteinExistence type="predicted"/>
<reference evidence="2 5" key="3">
    <citation type="submission" date="2020-10" db="EMBL/GenBank/DDBJ databases">
        <title>Ca. Dormibacterota MAGs.</title>
        <authorList>
            <person name="Montgomery K."/>
        </authorList>
    </citation>
    <scope>NUCLEOTIDE SEQUENCE [LARGE SCALE GENOMIC DNA]</scope>
    <source>
        <strain evidence="2">SC8812_S17_18</strain>
    </source>
</reference>
<dbReference type="InterPro" id="IPR008333">
    <property type="entry name" value="Cbr1-like_FAD-bd_dom"/>
</dbReference>
<dbReference type="SUPFAM" id="SSF63380">
    <property type="entry name" value="Riboflavin synthase domain-like"/>
    <property type="match status" value="1"/>
</dbReference>
<dbReference type="Proteomes" id="UP000248724">
    <property type="component" value="Unassembled WGS sequence"/>
</dbReference>
<evidence type="ECO:0000313" key="5">
    <source>
        <dbReference type="Proteomes" id="UP000606991"/>
    </source>
</evidence>
<dbReference type="Proteomes" id="UP000606991">
    <property type="component" value="Unassembled WGS sequence"/>
</dbReference>
<dbReference type="AlphaFoldDB" id="A0A2W5ZBA0"/>
<gene>
    <name evidence="3" type="ORF">DLM65_09055</name>
    <name evidence="2" type="ORF">JF886_13765</name>
</gene>
<evidence type="ECO:0000313" key="3">
    <source>
        <dbReference type="EMBL" id="PZR80105.1"/>
    </source>
</evidence>
<dbReference type="PANTHER" id="PTHR47878">
    <property type="entry name" value="OXIDOREDUCTASE FAD/NAD(P)-BINDING DOMAIN PROTEIN"/>
    <property type="match status" value="1"/>
</dbReference>
<name>A0A2W5ZBA0_9BACT</name>
<dbReference type="EMBL" id="JAEKNS010000139">
    <property type="protein sequence ID" value="MBJ7595897.1"/>
    <property type="molecule type" value="Genomic_DNA"/>
</dbReference>
<dbReference type="GO" id="GO:0016491">
    <property type="term" value="F:oxidoreductase activity"/>
    <property type="evidence" value="ECO:0007669"/>
    <property type="project" value="InterPro"/>
</dbReference>
<dbReference type="InterPro" id="IPR051930">
    <property type="entry name" value="FNR_type-1"/>
</dbReference>
<dbReference type="PROSITE" id="PS51384">
    <property type="entry name" value="FAD_FR"/>
    <property type="match status" value="1"/>
</dbReference>
<organism evidence="3 4">
    <name type="scientific">Candidatus Aeolococcus gillhamiae</name>
    <dbReference type="NCBI Taxonomy" id="3127015"/>
    <lineage>
        <taxon>Bacteria</taxon>
        <taxon>Bacillati</taxon>
        <taxon>Candidatus Dormiibacterota</taxon>
        <taxon>Candidatus Dormibacteria</taxon>
        <taxon>Candidatus Aeolococcales</taxon>
        <taxon>Candidatus Aeolococcaceae</taxon>
        <taxon>Candidatus Aeolococcus</taxon>
    </lineage>
</organism>